<proteinExistence type="inferred from homology"/>
<evidence type="ECO:0000256" key="1">
    <source>
        <dbReference type="ARBA" id="ARBA00008563"/>
    </source>
</evidence>
<dbReference type="PANTHER" id="PTHR21349:SF0">
    <property type="entry name" value="LARGE RIBOSOMAL SUBUNIT PROTEIN BL21M"/>
    <property type="match status" value="1"/>
</dbReference>
<evidence type="ECO:0000313" key="8">
    <source>
        <dbReference type="EMBL" id="MYH61449.1"/>
    </source>
</evidence>
<gene>
    <name evidence="6 8" type="primary">rplU</name>
    <name evidence="8" type="ORF">F4148_06685</name>
</gene>
<sequence length="248" mass="26133">MYAVVRTGGKQYRVSPGDILEVEKLAGDVGDSIVLEDVLMVAGEEGIEIGQPNVAGASVTARITGQHRGEKILVFRYRPKKRVRVRRGHRQYLTRLQIDKISGDGFEYGEEEKEEAAPEEIVEAAVAEAAVAAVAETSSIAEAEETVETVVEEEADIVDRAVDAVEAVGDAASEAVDAVGEVASDAVEAVSDKAGDAVEAVGDLAEDAVEAVGDLAEDAVDAVTKNLKGLVGRGKKADDAEDNEKKEE</sequence>
<dbReference type="InterPro" id="IPR018258">
    <property type="entry name" value="Ribosomal_bL21_CS"/>
</dbReference>
<keyword evidence="4 6" id="KW-0689">Ribosomal protein</keyword>
<dbReference type="InterPro" id="IPR028909">
    <property type="entry name" value="bL21-like"/>
</dbReference>
<dbReference type="InterPro" id="IPR001787">
    <property type="entry name" value="Ribosomal_bL21"/>
</dbReference>
<dbReference type="PANTHER" id="PTHR21349">
    <property type="entry name" value="50S RIBOSOMAL PROTEIN L21"/>
    <property type="match status" value="1"/>
</dbReference>
<name>A0A6B1FXW3_9CHLR</name>
<dbReference type="Pfam" id="PF00829">
    <property type="entry name" value="Ribosomal_L21p"/>
    <property type="match status" value="1"/>
</dbReference>
<evidence type="ECO:0000256" key="3">
    <source>
        <dbReference type="ARBA" id="ARBA00022884"/>
    </source>
</evidence>
<evidence type="ECO:0000256" key="7">
    <source>
        <dbReference type="RuleBase" id="RU000562"/>
    </source>
</evidence>
<dbReference type="GO" id="GO:0003735">
    <property type="term" value="F:structural constituent of ribosome"/>
    <property type="evidence" value="ECO:0007669"/>
    <property type="project" value="InterPro"/>
</dbReference>
<evidence type="ECO:0000256" key="2">
    <source>
        <dbReference type="ARBA" id="ARBA00022730"/>
    </source>
</evidence>
<dbReference type="EMBL" id="VYDA01000253">
    <property type="protein sequence ID" value="MYH61449.1"/>
    <property type="molecule type" value="Genomic_DNA"/>
</dbReference>
<protein>
    <recommendedName>
        <fullName evidence="6">Large ribosomal subunit protein bL21</fullName>
    </recommendedName>
</protein>
<dbReference type="GO" id="GO:0019843">
    <property type="term" value="F:rRNA binding"/>
    <property type="evidence" value="ECO:0007669"/>
    <property type="project" value="UniProtKB-UniRule"/>
</dbReference>
<keyword evidence="2 6" id="KW-0699">rRNA-binding</keyword>
<evidence type="ECO:0000256" key="5">
    <source>
        <dbReference type="ARBA" id="ARBA00023274"/>
    </source>
</evidence>
<comment type="subunit">
    <text evidence="6">Part of the 50S ribosomal subunit. Contacts protein L20.</text>
</comment>
<dbReference type="SUPFAM" id="SSF141091">
    <property type="entry name" value="L21p-like"/>
    <property type="match status" value="1"/>
</dbReference>
<reference evidence="8" key="1">
    <citation type="submission" date="2019-09" db="EMBL/GenBank/DDBJ databases">
        <title>Characterisation of the sponge microbiome using genome-centric metagenomics.</title>
        <authorList>
            <person name="Engelberts J.P."/>
            <person name="Robbins S.J."/>
            <person name="De Goeij J.M."/>
            <person name="Aranda M."/>
            <person name="Bell S.C."/>
            <person name="Webster N.S."/>
        </authorList>
    </citation>
    <scope>NUCLEOTIDE SEQUENCE</scope>
    <source>
        <strain evidence="8">SB0675_bin_29</strain>
    </source>
</reference>
<keyword evidence="5 6" id="KW-0687">Ribonucleoprotein</keyword>
<comment type="function">
    <text evidence="6 7">This protein binds to 23S rRNA in the presence of protein L20.</text>
</comment>
<comment type="similarity">
    <text evidence="1 6 7">Belongs to the bacterial ribosomal protein bL21 family.</text>
</comment>
<dbReference type="GO" id="GO:0006412">
    <property type="term" value="P:translation"/>
    <property type="evidence" value="ECO:0007669"/>
    <property type="project" value="UniProtKB-UniRule"/>
</dbReference>
<dbReference type="InterPro" id="IPR036164">
    <property type="entry name" value="bL21-like_sf"/>
</dbReference>
<evidence type="ECO:0000256" key="6">
    <source>
        <dbReference type="HAMAP-Rule" id="MF_01363"/>
    </source>
</evidence>
<dbReference type="NCBIfam" id="TIGR00061">
    <property type="entry name" value="L21"/>
    <property type="match status" value="1"/>
</dbReference>
<keyword evidence="3 6" id="KW-0694">RNA-binding</keyword>
<dbReference type="PROSITE" id="PS01169">
    <property type="entry name" value="RIBOSOMAL_L21"/>
    <property type="match status" value="1"/>
</dbReference>
<organism evidence="8">
    <name type="scientific">Caldilineaceae bacterium SB0675_bin_29</name>
    <dbReference type="NCBI Taxonomy" id="2605266"/>
    <lineage>
        <taxon>Bacteria</taxon>
        <taxon>Bacillati</taxon>
        <taxon>Chloroflexota</taxon>
        <taxon>Caldilineae</taxon>
        <taxon>Caldilineales</taxon>
        <taxon>Caldilineaceae</taxon>
    </lineage>
</organism>
<dbReference type="GO" id="GO:1990904">
    <property type="term" value="C:ribonucleoprotein complex"/>
    <property type="evidence" value="ECO:0007669"/>
    <property type="project" value="UniProtKB-KW"/>
</dbReference>
<evidence type="ECO:0000256" key="4">
    <source>
        <dbReference type="ARBA" id="ARBA00022980"/>
    </source>
</evidence>
<dbReference type="GO" id="GO:0005737">
    <property type="term" value="C:cytoplasm"/>
    <property type="evidence" value="ECO:0007669"/>
    <property type="project" value="UniProtKB-ARBA"/>
</dbReference>
<accession>A0A6B1FXW3</accession>
<dbReference type="AlphaFoldDB" id="A0A6B1FXW3"/>
<comment type="caution">
    <text evidence="8">The sequence shown here is derived from an EMBL/GenBank/DDBJ whole genome shotgun (WGS) entry which is preliminary data.</text>
</comment>
<dbReference type="GO" id="GO:0005840">
    <property type="term" value="C:ribosome"/>
    <property type="evidence" value="ECO:0007669"/>
    <property type="project" value="UniProtKB-KW"/>
</dbReference>
<dbReference type="HAMAP" id="MF_01363">
    <property type="entry name" value="Ribosomal_bL21"/>
    <property type="match status" value="1"/>
</dbReference>